<gene>
    <name evidence="1" type="ORF">PSTT_16566</name>
</gene>
<dbReference type="AlphaFoldDB" id="A0A2S4UCH0"/>
<evidence type="ECO:0000313" key="1">
    <source>
        <dbReference type="EMBL" id="POV94960.1"/>
    </source>
</evidence>
<comment type="caution">
    <text evidence="1">The sequence shown here is derived from an EMBL/GenBank/DDBJ whole genome shotgun (WGS) entry which is preliminary data.</text>
</comment>
<evidence type="ECO:0000313" key="2">
    <source>
        <dbReference type="Proteomes" id="UP000239156"/>
    </source>
</evidence>
<dbReference type="EMBL" id="PKSL01000376">
    <property type="protein sequence ID" value="POV94960.1"/>
    <property type="molecule type" value="Genomic_DNA"/>
</dbReference>
<proteinExistence type="predicted"/>
<organism evidence="1 2">
    <name type="scientific">Puccinia striiformis</name>
    <dbReference type="NCBI Taxonomy" id="27350"/>
    <lineage>
        <taxon>Eukaryota</taxon>
        <taxon>Fungi</taxon>
        <taxon>Dikarya</taxon>
        <taxon>Basidiomycota</taxon>
        <taxon>Pucciniomycotina</taxon>
        <taxon>Pucciniomycetes</taxon>
        <taxon>Pucciniales</taxon>
        <taxon>Pucciniaceae</taxon>
        <taxon>Puccinia</taxon>
    </lineage>
</organism>
<dbReference type="Proteomes" id="UP000239156">
    <property type="component" value="Unassembled WGS sequence"/>
</dbReference>
<sequence>MSGRDLLVFGTSLGIKPDSHLACESTRHSQRMESACPNRRLFLSKDQDLKLDAMGIAFWKDRIVKAFKIHNEGPCRVKGCRISMQEDMIFWNLEMVEDSTKLDHQSRLKRLLFSLAISSNQQEGIENSHSTGWVHLFKDMQCMRKGAMGITPPQDRKR</sequence>
<accession>A0A2S4UCH0</accession>
<keyword evidence="2" id="KW-1185">Reference proteome</keyword>
<reference evidence="1" key="1">
    <citation type="submission" date="2017-12" db="EMBL/GenBank/DDBJ databases">
        <title>Gene loss provides genomic basis for host adaptation in cereal stripe rust fungi.</title>
        <authorList>
            <person name="Xia C."/>
        </authorList>
    </citation>
    <scope>NUCLEOTIDE SEQUENCE [LARGE SCALE GENOMIC DNA]</scope>
    <source>
        <strain evidence="1">93-210</strain>
    </source>
</reference>
<dbReference type="VEuPathDB" id="FungiDB:PSTT_16566"/>
<protein>
    <submittedName>
        <fullName evidence="1">Uncharacterized protein</fullName>
    </submittedName>
</protein>
<name>A0A2S4UCH0_9BASI</name>